<protein>
    <recommendedName>
        <fullName evidence="1">Glycosyltransferase 2-like domain-containing protein</fullName>
    </recommendedName>
</protein>
<organism evidence="2 3">
    <name type="scientific">Lamprobacter modestohalophilus</name>
    <dbReference type="NCBI Taxonomy" id="1064514"/>
    <lineage>
        <taxon>Bacteria</taxon>
        <taxon>Pseudomonadati</taxon>
        <taxon>Pseudomonadota</taxon>
        <taxon>Gammaproteobacteria</taxon>
        <taxon>Chromatiales</taxon>
        <taxon>Chromatiaceae</taxon>
        <taxon>Lamprobacter</taxon>
    </lineage>
</organism>
<dbReference type="Proteomes" id="UP001138768">
    <property type="component" value="Unassembled WGS sequence"/>
</dbReference>
<comment type="caution">
    <text evidence="2">The sequence shown here is derived from an EMBL/GenBank/DDBJ whole genome shotgun (WGS) entry which is preliminary data.</text>
</comment>
<sequence length="330" mass="37504">MDKLGKPDAHALDRLNVAIVTSYFQRESGILRRTAQSIAHQSLSPIAKAVLVDWLIVDDGSPVSALSELPDDLPSWLHVRVIQQDNQGAAMARNRAFDALPEGTKYVALCDSDDEWSKDHLCRGILALESGFDFYFSDYQKLTITKTTFDLCRFHPQTFPRVDQLDDLYAFNGDFFDHVLRANPVGTSAILFRAARFRNLRFKRALARAGEDHVFWMEVGLLAPRICVSSRLEVKYGYGVNIYARSKQWGEPGTSARATADLIFYLYVASRFLLTDDQRSLVEQRIRGFKSEAMQNIIHGLRLLRFSELPVLIRFLRRQGIVKSAVKQSL</sequence>
<feature type="domain" description="Glycosyltransferase 2-like" evidence="1">
    <location>
        <begin position="20"/>
        <end position="137"/>
    </location>
</feature>
<dbReference type="PANTHER" id="PTHR22916:SF3">
    <property type="entry name" value="UDP-GLCNAC:BETAGAL BETA-1,3-N-ACETYLGLUCOSAMINYLTRANSFERASE-LIKE PROTEIN 1"/>
    <property type="match status" value="1"/>
</dbReference>
<dbReference type="Pfam" id="PF00535">
    <property type="entry name" value="Glycos_transf_2"/>
    <property type="match status" value="1"/>
</dbReference>
<dbReference type="CDD" id="cd00761">
    <property type="entry name" value="Glyco_tranf_GTA_type"/>
    <property type="match status" value="1"/>
</dbReference>
<dbReference type="InterPro" id="IPR001173">
    <property type="entry name" value="Glyco_trans_2-like"/>
</dbReference>
<dbReference type="RefSeq" id="WP_200238420.1">
    <property type="nucleotide sequence ID" value="NZ_NRRY01000003.1"/>
</dbReference>
<dbReference type="Gene3D" id="3.90.550.10">
    <property type="entry name" value="Spore Coat Polysaccharide Biosynthesis Protein SpsA, Chain A"/>
    <property type="match status" value="1"/>
</dbReference>
<reference evidence="2 3" key="1">
    <citation type="journal article" date="2020" name="Microorganisms">
        <title>Osmotic Adaptation and Compatible Solute Biosynthesis of Phototrophic Bacteria as Revealed from Genome Analyses.</title>
        <authorList>
            <person name="Imhoff J.F."/>
            <person name="Rahn T."/>
            <person name="Kunzel S."/>
            <person name="Keller A."/>
            <person name="Neulinger S.C."/>
        </authorList>
    </citation>
    <scope>NUCLEOTIDE SEQUENCE [LARGE SCALE GENOMIC DNA]</scope>
    <source>
        <strain evidence="2 3">DSM 25653</strain>
    </source>
</reference>
<dbReference type="PANTHER" id="PTHR22916">
    <property type="entry name" value="GLYCOSYLTRANSFERASE"/>
    <property type="match status" value="1"/>
</dbReference>
<evidence type="ECO:0000313" key="2">
    <source>
        <dbReference type="EMBL" id="MBK1617415.1"/>
    </source>
</evidence>
<accession>A0A9X1B2J7</accession>
<evidence type="ECO:0000259" key="1">
    <source>
        <dbReference type="Pfam" id="PF00535"/>
    </source>
</evidence>
<gene>
    <name evidence="2" type="ORF">CKO42_02875</name>
</gene>
<evidence type="ECO:0000313" key="3">
    <source>
        <dbReference type="Proteomes" id="UP001138768"/>
    </source>
</evidence>
<proteinExistence type="predicted"/>
<dbReference type="InterPro" id="IPR029044">
    <property type="entry name" value="Nucleotide-diphossugar_trans"/>
</dbReference>
<name>A0A9X1B2J7_9GAMM</name>
<dbReference type="GO" id="GO:0016758">
    <property type="term" value="F:hexosyltransferase activity"/>
    <property type="evidence" value="ECO:0007669"/>
    <property type="project" value="UniProtKB-ARBA"/>
</dbReference>
<dbReference type="EMBL" id="NRRY01000003">
    <property type="protein sequence ID" value="MBK1617415.1"/>
    <property type="molecule type" value="Genomic_DNA"/>
</dbReference>
<dbReference type="SUPFAM" id="SSF53448">
    <property type="entry name" value="Nucleotide-diphospho-sugar transferases"/>
    <property type="match status" value="1"/>
</dbReference>
<keyword evidence="3" id="KW-1185">Reference proteome</keyword>
<dbReference type="AlphaFoldDB" id="A0A9X1B2J7"/>